<dbReference type="Pfam" id="PF00903">
    <property type="entry name" value="Glyoxalase"/>
    <property type="match status" value="1"/>
</dbReference>
<name>A0ABY4X496_9SPHN</name>
<dbReference type="Proteomes" id="UP001056937">
    <property type="component" value="Chromosome 1"/>
</dbReference>
<gene>
    <name evidence="2" type="ORF">LHA26_10315</name>
</gene>
<accession>A0ABY4X496</accession>
<proteinExistence type="predicted"/>
<reference evidence="2" key="1">
    <citation type="journal article" date="2022" name="Toxins">
        <title>Genomic Analysis of Sphingopyxis sp. USTB-05 for Biodegrading Cyanobacterial Hepatotoxins.</title>
        <authorList>
            <person name="Liu C."/>
            <person name="Xu Q."/>
            <person name="Zhao Z."/>
            <person name="Zhang H."/>
            <person name="Liu X."/>
            <person name="Yin C."/>
            <person name="Liu Y."/>
            <person name="Yan H."/>
        </authorList>
    </citation>
    <scope>NUCLEOTIDE SEQUENCE</scope>
    <source>
        <strain evidence="2">NBD5</strain>
    </source>
</reference>
<evidence type="ECO:0000313" key="2">
    <source>
        <dbReference type="EMBL" id="USI71721.1"/>
    </source>
</evidence>
<dbReference type="InterPro" id="IPR029068">
    <property type="entry name" value="Glyas_Bleomycin-R_OHBP_Dase"/>
</dbReference>
<dbReference type="SUPFAM" id="SSF54593">
    <property type="entry name" value="Glyoxalase/Bleomycin resistance protein/Dihydroxybiphenyl dioxygenase"/>
    <property type="match status" value="1"/>
</dbReference>
<feature type="domain" description="VOC" evidence="1">
    <location>
        <begin position="6"/>
        <end position="131"/>
    </location>
</feature>
<organism evidence="2 3">
    <name type="scientific">Sphingomonas morindae</name>
    <dbReference type="NCBI Taxonomy" id="1541170"/>
    <lineage>
        <taxon>Bacteria</taxon>
        <taxon>Pseudomonadati</taxon>
        <taxon>Pseudomonadota</taxon>
        <taxon>Alphaproteobacteria</taxon>
        <taxon>Sphingomonadales</taxon>
        <taxon>Sphingomonadaceae</taxon>
        <taxon>Sphingomonas</taxon>
    </lineage>
</organism>
<dbReference type="PROSITE" id="PS51819">
    <property type="entry name" value="VOC"/>
    <property type="match status" value="1"/>
</dbReference>
<dbReference type="InterPro" id="IPR004360">
    <property type="entry name" value="Glyas_Fos-R_dOase_dom"/>
</dbReference>
<evidence type="ECO:0000313" key="3">
    <source>
        <dbReference type="Proteomes" id="UP001056937"/>
    </source>
</evidence>
<protein>
    <submittedName>
        <fullName evidence="2">VOC family protein</fullName>
    </submittedName>
</protein>
<keyword evidence="3" id="KW-1185">Reference proteome</keyword>
<dbReference type="InterPro" id="IPR037523">
    <property type="entry name" value="VOC_core"/>
</dbReference>
<evidence type="ECO:0000259" key="1">
    <source>
        <dbReference type="PROSITE" id="PS51819"/>
    </source>
</evidence>
<dbReference type="Gene3D" id="3.10.180.10">
    <property type="entry name" value="2,3-Dihydroxybiphenyl 1,2-Dioxygenase, domain 1"/>
    <property type="match status" value="1"/>
</dbReference>
<sequence length="141" mass="15514">MPKLHGLLENALYFDDKPRAVRFFSEVMGLPIMLDEERLTGFDAGGHSVLLVFQRGGSVAGEDTPTGFIPGHDGAGPLHMAFKIDEADYEAWRDHLLAQGVEALSEVRWPAGGRSFYFADPEGHCLEIATPGLWPNYARKA</sequence>
<dbReference type="EMBL" id="CP084930">
    <property type="protein sequence ID" value="USI71721.1"/>
    <property type="molecule type" value="Genomic_DNA"/>
</dbReference>
<dbReference type="RefSeq" id="WP_252165534.1">
    <property type="nucleotide sequence ID" value="NZ_CP084930.1"/>
</dbReference>